<evidence type="ECO:0000256" key="3">
    <source>
        <dbReference type="ARBA" id="ARBA00022801"/>
    </source>
</evidence>
<dbReference type="PRINTS" id="PR00377">
    <property type="entry name" value="IMPHPHTASES"/>
</dbReference>
<keyword evidence="6" id="KW-1185">Reference proteome</keyword>
<protein>
    <submittedName>
        <fullName evidence="5">3'(2'),5'-bisphosphate nucleotidase CysQ</fullName>
    </submittedName>
</protein>
<evidence type="ECO:0000313" key="6">
    <source>
        <dbReference type="Proteomes" id="UP001139104"/>
    </source>
</evidence>
<comment type="caution">
    <text evidence="5">The sequence shown here is derived from an EMBL/GenBank/DDBJ whole genome shotgun (WGS) entry which is preliminary data.</text>
</comment>
<evidence type="ECO:0000256" key="1">
    <source>
        <dbReference type="ARBA" id="ARBA00009759"/>
    </source>
</evidence>
<dbReference type="Gene3D" id="3.40.190.80">
    <property type="match status" value="1"/>
</dbReference>
<accession>A0ABS9Z5B4</accession>
<dbReference type="PROSITE" id="PS00630">
    <property type="entry name" value="IMP_2"/>
    <property type="match status" value="1"/>
</dbReference>
<keyword evidence="3" id="KW-0378">Hydrolase</keyword>
<evidence type="ECO:0000256" key="2">
    <source>
        <dbReference type="ARBA" id="ARBA00022723"/>
    </source>
</evidence>
<reference evidence="5" key="1">
    <citation type="journal article" date="2022" name="ISME J.">
        <title>Identification of active gaseous-alkane degraders at natural gas seeps.</title>
        <authorList>
            <person name="Farhan Ul Haque M."/>
            <person name="Hernandez M."/>
            <person name="Crombie A.T."/>
            <person name="Murrell J.C."/>
        </authorList>
    </citation>
    <scope>NUCLEOTIDE SEQUENCE</scope>
    <source>
        <strain evidence="5">PC2</strain>
    </source>
</reference>
<keyword evidence="4" id="KW-0460">Magnesium</keyword>
<dbReference type="InterPro" id="IPR020583">
    <property type="entry name" value="Inositol_monoP_metal-BS"/>
</dbReference>
<dbReference type="Gene3D" id="3.30.540.10">
    <property type="entry name" value="Fructose-1,6-Bisphosphatase, subunit A, domain 1"/>
    <property type="match status" value="1"/>
</dbReference>
<dbReference type="PROSITE" id="PS00629">
    <property type="entry name" value="IMP_1"/>
    <property type="match status" value="1"/>
</dbReference>
<dbReference type="Proteomes" id="UP001139104">
    <property type="component" value="Unassembled WGS sequence"/>
</dbReference>
<name>A0ABS9Z5B4_9HYPH</name>
<organism evidence="5 6">
    <name type="scientific">Candidatus Rhodoblastus alkanivorans</name>
    <dbReference type="NCBI Taxonomy" id="2954117"/>
    <lineage>
        <taxon>Bacteria</taxon>
        <taxon>Pseudomonadati</taxon>
        <taxon>Pseudomonadota</taxon>
        <taxon>Alphaproteobacteria</taxon>
        <taxon>Hyphomicrobiales</taxon>
        <taxon>Rhodoblastaceae</taxon>
        <taxon>Rhodoblastus</taxon>
    </lineage>
</organism>
<dbReference type="InterPro" id="IPR000760">
    <property type="entry name" value="Inositol_monophosphatase-like"/>
</dbReference>
<dbReference type="Pfam" id="PF00459">
    <property type="entry name" value="Inositol_P"/>
    <property type="match status" value="1"/>
</dbReference>
<dbReference type="CDD" id="cd01638">
    <property type="entry name" value="CysQ"/>
    <property type="match status" value="1"/>
</dbReference>
<evidence type="ECO:0000256" key="4">
    <source>
        <dbReference type="ARBA" id="ARBA00022842"/>
    </source>
</evidence>
<dbReference type="InterPro" id="IPR020550">
    <property type="entry name" value="Inositol_monophosphatase_CS"/>
</dbReference>
<evidence type="ECO:0000313" key="5">
    <source>
        <dbReference type="EMBL" id="MCI4682580.1"/>
    </source>
</evidence>
<dbReference type="PANTHER" id="PTHR20854:SF4">
    <property type="entry name" value="INOSITOL-1-MONOPHOSPHATASE-RELATED"/>
    <property type="match status" value="1"/>
</dbReference>
<dbReference type="SUPFAM" id="SSF56655">
    <property type="entry name" value="Carbohydrate phosphatase"/>
    <property type="match status" value="1"/>
</dbReference>
<comment type="similarity">
    <text evidence="1">Belongs to the inositol monophosphatase superfamily.</text>
</comment>
<proteinExistence type="inferred from homology"/>
<dbReference type="PANTHER" id="PTHR20854">
    <property type="entry name" value="INOSITOL MONOPHOSPHATASE"/>
    <property type="match status" value="1"/>
</dbReference>
<gene>
    <name evidence="5" type="ORF">K2U94_07360</name>
</gene>
<dbReference type="RefSeq" id="WP_243066581.1">
    <property type="nucleotide sequence ID" value="NZ_JAIVFK010000004.1"/>
</dbReference>
<dbReference type="EMBL" id="JAIVFP010000001">
    <property type="protein sequence ID" value="MCI4682580.1"/>
    <property type="molecule type" value="Genomic_DNA"/>
</dbReference>
<keyword evidence="2" id="KW-0479">Metal-binding</keyword>
<sequence length="299" mass="31263">MTITRNVNPSSQGRALSDPSAYAAILPRIEAIAREAGAIAMDYFRHGGPTHAEVSHKACGSPVTEADLRIDHFLRESLSALAPEAGWLSEETADSPERLRREMVFVVDPIDGTRGFASGDPCFAICIALVAGGRPVVGVAHAPALDETFTAILGGGARRNGVPINVSGRPAIAGASVSAPEPLAADLRRAGLAFERKPQLPSLAMRLLRVADGEFDAALSRANAYDWDIAAADLILREAGGALTDFAGRAPLYNQVEPKHPALAAGPPGLQADLIRAARDGAAKAARERAAMPLKGDCQ</sequence>